<evidence type="ECO:0008006" key="3">
    <source>
        <dbReference type="Google" id="ProtNLM"/>
    </source>
</evidence>
<gene>
    <name evidence="1" type="ORF">GCM10009804_08950</name>
</gene>
<sequence length="120" mass="13011">MFPGKIDVSPPAYLTRLGTIFTRFTTQDSGNVSYGVQAPTTRYFVETAGNPTATTEHLDFDARVALLRNAAALARSVKHHALPALHAVIESPAGPLLVYDWRAAPPRSCSPDPHRPSTRS</sequence>
<protein>
    <recommendedName>
        <fullName evidence="3">Aminoglycoside phosphotransferase domain-containing protein</fullName>
    </recommendedName>
</protein>
<name>A0ABP4N207_9ACTN</name>
<organism evidence="1 2">
    <name type="scientific">Kribbella hippodromi</name>
    <dbReference type="NCBI Taxonomy" id="434347"/>
    <lineage>
        <taxon>Bacteria</taxon>
        <taxon>Bacillati</taxon>
        <taxon>Actinomycetota</taxon>
        <taxon>Actinomycetes</taxon>
        <taxon>Propionibacteriales</taxon>
        <taxon>Kribbellaceae</taxon>
        <taxon>Kribbella</taxon>
    </lineage>
</organism>
<evidence type="ECO:0000313" key="2">
    <source>
        <dbReference type="Proteomes" id="UP001501705"/>
    </source>
</evidence>
<dbReference type="Proteomes" id="UP001501705">
    <property type="component" value="Unassembled WGS sequence"/>
</dbReference>
<keyword evidence="2" id="KW-1185">Reference proteome</keyword>
<evidence type="ECO:0000313" key="1">
    <source>
        <dbReference type="EMBL" id="GAA1554286.1"/>
    </source>
</evidence>
<dbReference type="RefSeq" id="WP_344232011.1">
    <property type="nucleotide sequence ID" value="NZ_BAAAPH010000002.1"/>
</dbReference>
<reference evidence="2" key="1">
    <citation type="journal article" date="2019" name="Int. J. Syst. Evol. Microbiol.">
        <title>The Global Catalogue of Microorganisms (GCM) 10K type strain sequencing project: providing services to taxonomists for standard genome sequencing and annotation.</title>
        <authorList>
            <consortium name="The Broad Institute Genomics Platform"/>
            <consortium name="The Broad Institute Genome Sequencing Center for Infectious Disease"/>
            <person name="Wu L."/>
            <person name="Ma J."/>
        </authorList>
    </citation>
    <scope>NUCLEOTIDE SEQUENCE [LARGE SCALE GENOMIC DNA]</scope>
    <source>
        <strain evidence="2">JCM 15572</strain>
    </source>
</reference>
<comment type="caution">
    <text evidence="1">The sequence shown here is derived from an EMBL/GenBank/DDBJ whole genome shotgun (WGS) entry which is preliminary data.</text>
</comment>
<dbReference type="EMBL" id="BAAAPH010000002">
    <property type="protein sequence ID" value="GAA1554286.1"/>
    <property type="molecule type" value="Genomic_DNA"/>
</dbReference>
<accession>A0ABP4N207</accession>
<proteinExistence type="predicted"/>